<organism evidence="1 2">
    <name type="scientific">Petralouisia muris</name>
    <dbReference type="NCBI Taxonomy" id="3032872"/>
    <lineage>
        <taxon>Bacteria</taxon>
        <taxon>Bacillati</taxon>
        <taxon>Bacillota</taxon>
        <taxon>Clostridia</taxon>
        <taxon>Lachnospirales</taxon>
        <taxon>Lachnospiraceae</taxon>
        <taxon>Petralouisia</taxon>
    </lineage>
</organism>
<sequence>MEDSYDSWLEYSRKFQSKEEMNNHLRDRMKKFIKETKTTQREIARKTKIHESALSQWKHNKDIGTSDNNKNLFCLEVGSLNTYLSNMGY</sequence>
<dbReference type="Proteomes" id="UP000304953">
    <property type="component" value="Unassembled WGS sequence"/>
</dbReference>
<proteinExistence type="predicted"/>
<protein>
    <submittedName>
        <fullName evidence="1">XRE family transcriptional regulator</fullName>
    </submittedName>
</protein>
<gene>
    <name evidence="1" type="ORF">E5329_16915</name>
</gene>
<accession>A0AC61RT23</accession>
<evidence type="ECO:0000313" key="1">
    <source>
        <dbReference type="EMBL" id="TGY94977.1"/>
    </source>
</evidence>
<reference evidence="1" key="1">
    <citation type="submission" date="2019-04" db="EMBL/GenBank/DDBJ databases">
        <title>Microbes associate with the intestines of laboratory mice.</title>
        <authorList>
            <person name="Navarre W."/>
            <person name="Wong E."/>
            <person name="Huang K."/>
            <person name="Tropini C."/>
            <person name="Ng K."/>
            <person name="Yu B."/>
        </authorList>
    </citation>
    <scope>NUCLEOTIDE SEQUENCE</scope>
    <source>
        <strain evidence="1">NM01_1-7b</strain>
    </source>
</reference>
<dbReference type="EMBL" id="SRYA01000037">
    <property type="protein sequence ID" value="TGY94977.1"/>
    <property type="molecule type" value="Genomic_DNA"/>
</dbReference>
<keyword evidence="2" id="KW-1185">Reference proteome</keyword>
<comment type="caution">
    <text evidence="1">The sequence shown here is derived from an EMBL/GenBank/DDBJ whole genome shotgun (WGS) entry which is preliminary data.</text>
</comment>
<evidence type="ECO:0000313" key="2">
    <source>
        <dbReference type="Proteomes" id="UP000304953"/>
    </source>
</evidence>
<name>A0AC61RT23_9FIRM</name>